<keyword evidence="2" id="KW-1185">Reference proteome</keyword>
<dbReference type="Proteomes" id="UP000319731">
    <property type="component" value="Unassembled WGS sequence"/>
</dbReference>
<reference evidence="1 2" key="1">
    <citation type="journal article" date="2019" name="Sci. Rep.">
        <title>Comparative genomics of chytrid fungi reveal insights into the obligate biotrophic and pathogenic lifestyle of Synchytrium endobioticum.</title>
        <authorList>
            <person name="van de Vossenberg B.T.L.H."/>
            <person name="Warris S."/>
            <person name="Nguyen H.D.T."/>
            <person name="van Gent-Pelzer M.P.E."/>
            <person name="Joly D.L."/>
            <person name="van de Geest H.C."/>
            <person name="Bonants P.J.M."/>
            <person name="Smith D.S."/>
            <person name="Levesque C.A."/>
            <person name="van der Lee T.A.J."/>
        </authorList>
    </citation>
    <scope>NUCLEOTIDE SEQUENCE [LARGE SCALE GENOMIC DNA]</scope>
    <source>
        <strain evidence="1 2">JEL517</strain>
    </source>
</reference>
<dbReference type="AlphaFoldDB" id="A0A507C382"/>
<organism evidence="1 2">
    <name type="scientific">Synchytrium microbalum</name>
    <dbReference type="NCBI Taxonomy" id="1806994"/>
    <lineage>
        <taxon>Eukaryota</taxon>
        <taxon>Fungi</taxon>
        <taxon>Fungi incertae sedis</taxon>
        <taxon>Chytridiomycota</taxon>
        <taxon>Chytridiomycota incertae sedis</taxon>
        <taxon>Chytridiomycetes</taxon>
        <taxon>Synchytriales</taxon>
        <taxon>Synchytriaceae</taxon>
        <taxon>Synchytrium</taxon>
    </lineage>
</organism>
<proteinExistence type="predicted"/>
<dbReference type="Gene3D" id="3.10.450.10">
    <property type="match status" value="1"/>
</dbReference>
<evidence type="ECO:0000313" key="2">
    <source>
        <dbReference type="Proteomes" id="UP000319731"/>
    </source>
</evidence>
<name>A0A507C382_9FUNG</name>
<sequence>MPLQNDKTAGGVSIDSCVTREKSLHDVNPALGSQHSDLHHRFVVLHLSNGKAKTVEYGHFDPHQNDYGTIRIHDGAQAIHAFVDALDFDTTGNNGYDWNVFEKWVLGSSGYQNTAWSREHQSQSFIDTVLAHLKSHTKPAAPAASNAQPLNVKAPDADANAVFDGVKPKVLHKIQEIHHKDIVHHTHLSQDVHSKAYKVVQYAVVEAPFGFQYFAKVSIGDVNYVHARAHKFHQGGTEFHSLYLTRDSAILSKDAPLVYFDE</sequence>
<dbReference type="RefSeq" id="XP_031024795.1">
    <property type="nucleotide sequence ID" value="XM_031169313.1"/>
</dbReference>
<evidence type="ECO:0000313" key="1">
    <source>
        <dbReference type="EMBL" id="TPX33911.1"/>
    </source>
</evidence>
<comment type="caution">
    <text evidence="1">The sequence shown here is derived from an EMBL/GenBank/DDBJ whole genome shotgun (WGS) entry which is preliminary data.</text>
</comment>
<dbReference type="OrthoDB" id="2133752at2759"/>
<gene>
    <name evidence="1" type="ORF">SmJEL517_g03385</name>
</gene>
<protein>
    <submittedName>
        <fullName evidence="1">Uncharacterized protein</fullName>
    </submittedName>
</protein>
<accession>A0A507C382</accession>
<dbReference type="GeneID" id="42004610"/>
<dbReference type="EMBL" id="QEAO01000017">
    <property type="protein sequence ID" value="TPX33911.1"/>
    <property type="molecule type" value="Genomic_DNA"/>
</dbReference>